<feature type="region of interest" description="Disordered" evidence="1">
    <location>
        <begin position="372"/>
        <end position="415"/>
    </location>
</feature>
<name>A0AAW0AT32_9AGAR</name>
<organism evidence="2 3">
    <name type="scientific">Favolaschia claudopus</name>
    <dbReference type="NCBI Taxonomy" id="2862362"/>
    <lineage>
        <taxon>Eukaryota</taxon>
        <taxon>Fungi</taxon>
        <taxon>Dikarya</taxon>
        <taxon>Basidiomycota</taxon>
        <taxon>Agaricomycotina</taxon>
        <taxon>Agaricomycetes</taxon>
        <taxon>Agaricomycetidae</taxon>
        <taxon>Agaricales</taxon>
        <taxon>Marasmiineae</taxon>
        <taxon>Mycenaceae</taxon>
        <taxon>Favolaschia</taxon>
    </lineage>
</organism>
<accession>A0AAW0AT32</accession>
<gene>
    <name evidence="2" type="ORF">R3P38DRAFT_3570344</name>
</gene>
<keyword evidence="3" id="KW-1185">Reference proteome</keyword>
<sequence>MAMFSWSSLGPCRSPDCSMKGSCGTFYPVSRLDLLNAVDAAEALGLKCICSCFGIQHIIVAVDGHPVRPSTAEPSASRPAAGSSTVPPPSSNTSAPPPFSSFSEAINSRAQRQQGAPESATSKKEQQQSGLKSHIFEFAFDPSKASQTKSWTKLSERPQKRKPSSANPPGEPVSKTAKSGPKLVSFTMVLVENPAQVEASQMQSLYRAGNIQIIEVLPTITPEGLDLVVTSAFANHPEVLKNRISMHKWRSLSKVSISRGAHSLLKPHREAGEVTFQDFEWSAETHRQAKRFKRCVYISLARWCSPIPLDIDDPIDVDSLSTQNIRMERNWRDEINLLDMENSWNRHKLRTAENKSPQAIFELSKEKAINRGYWTGDPGDPVSDASDPHYGQDPDAPLPPTDELQSDPTSVDYSEYPNVAAEREAGIVINDDDEVRECKEILMGMDFLSDDGNWGIDLYCDAVMNLCVSVNASWKLNTTVI</sequence>
<dbReference type="Proteomes" id="UP001362999">
    <property type="component" value="Unassembled WGS sequence"/>
</dbReference>
<evidence type="ECO:0000313" key="3">
    <source>
        <dbReference type="Proteomes" id="UP001362999"/>
    </source>
</evidence>
<dbReference type="EMBL" id="JAWWNJ010000053">
    <property type="protein sequence ID" value="KAK7015756.1"/>
    <property type="molecule type" value="Genomic_DNA"/>
</dbReference>
<comment type="caution">
    <text evidence="2">The sequence shown here is derived from an EMBL/GenBank/DDBJ whole genome shotgun (WGS) entry which is preliminary data.</text>
</comment>
<protein>
    <submittedName>
        <fullName evidence="2">Uncharacterized protein</fullName>
    </submittedName>
</protein>
<evidence type="ECO:0000256" key="1">
    <source>
        <dbReference type="SAM" id="MobiDB-lite"/>
    </source>
</evidence>
<feature type="compositionally biased region" description="Polar residues" evidence="1">
    <location>
        <begin position="104"/>
        <end position="120"/>
    </location>
</feature>
<feature type="region of interest" description="Disordered" evidence="1">
    <location>
        <begin position="147"/>
        <end position="179"/>
    </location>
</feature>
<evidence type="ECO:0000313" key="2">
    <source>
        <dbReference type="EMBL" id="KAK7015756.1"/>
    </source>
</evidence>
<feature type="compositionally biased region" description="Pro residues" evidence="1">
    <location>
        <begin position="86"/>
        <end position="99"/>
    </location>
</feature>
<feature type="region of interest" description="Disordered" evidence="1">
    <location>
        <begin position="68"/>
        <end position="128"/>
    </location>
</feature>
<reference evidence="2 3" key="1">
    <citation type="journal article" date="2024" name="J Genomics">
        <title>Draft genome sequencing and assembly of Favolaschia claudopus CIRM-BRFM 2984 isolated from oak limbs.</title>
        <authorList>
            <person name="Navarro D."/>
            <person name="Drula E."/>
            <person name="Chaduli D."/>
            <person name="Cazenave R."/>
            <person name="Ahrendt S."/>
            <person name="Wang J."/>
            <person name="Lipzen A."/>
            <person name="Daum C."/>
            <person name="Barry K."/>
            <person name="Grigoriev I.V."/>
            <person name="Favel A."/>
            <person name="Rosso M.N."/>
            <person name="Martin F."/>
        </authorList>
    </citation>
    <scope>NUCLEOTIDE SEQUENCE [LARGE SCALE GENOMIC DNA]</scope>
    <source>
        <strain evidence="2 3">CIRM-BRFM 2984</strain>
    </source>
</reference>
<dbReference type="AlphaFoldDB" id="A0AAW0AT32"/>
<proteinExistence type="predicted"/>